<dbReference type="VEuPathDB" id="FungiDB:AJ78_03251"/>
<dbReference type="Proteomes" id="UP000182235">
    <property type="component" value="Unassembled WGS sequence"/>
</dbReference>
<proteinExistence type="predicted"/>
<accession>A0A1J9Q8R1</accession>
<comment type="caution">
    <text evidence="1">The sequence shown here is derived from an EMBL/GenBank/DDBJ whole genome shotgun (WGS) entry which is preliminary data.</text>
</comment>
<name>A0A1J9Q8R1_9EURO</name>
<dbReference type="AlphaFoldDB" id="A0A1J9Q8R1"/>
<dbReference type="OrthoDB" id="4187030at2759"/>
<gene>
    <name evidence="1" type="ORF">AJ78_03251</name>
</gene>
<evidence type="ECO:0000313" key="1">
    <source>
        <dbReference type="EMBL" id="OJD16611.1"/>
    </source>
</evidence>
<protein>
    <submittedName>
        <fullName evidence="1">Uncharacterized protein</fullName>
    </submittedName>
</protein>
<sequence length="103" mass="11707">MSLCPSGPGVDVNDILRVLQRPLSPTLKSRQFEIRARHRDLRKTPKNQDIEKYELVEDFKDRYREMGPVRNNLITVNNAIAVKDLNASGTVSTNTDAKPPTFK</sequence>
<organism evidence="1 2">
    <name type="scientific">Emergomyces pasteurianus Ep9510</name>
    <dbReference type="NCBI Taxonomy" id="1447872"/>
    <lineage>
        <taxon>Eukaryota</taxon>
        <taxon>Fungi</taxon>
        <taxon>Dikarya</taxon>
        <taxon>Ascomycota</taxon>
        <taxon>Pezizomycotina</taxon>
        <taxon>Eurotiomycetes</taxon>
        <taxon>Eurotiomycetidae</taxon>
        <taxon>Onygenales</taxon>
        <taxon>Ajellomycetaceae</taxon>
        <taxon>Emergomyces</taxon>
    </lineage>
</organism>
<evidence type="ECO:0000313" key="2">
    <source>
        <dbReference type="Proteomes" id="UP000182235"/>
    </source>
</evidence>
<reference evidence="1 2" key="1">
    <citation type="submission" date="2015-07" db="EMBL/GenBank/DDBJ databases">
        <title>Emmonsia species relationships and genome sequence.</title>
        <authorList>
            <consortium name="The Broad Institute Genomics Platform"/>
            <person name="Cuomo C.A."/>
            <person name="Munoz J.F."/>
            <person name="Imamovic A."/>
            <person name="Priest M.E."/>
            <person name="Young S."/>
            <person name="Clay O.K."/>
            <person name="McEwen J.G."/>
        </authorList>
    </citation>
    <scope>NUCLEOTIDE SEQUENCE [LARGE SCALE GENOMIC DNA]</scope>
    <source>
        <strain evidence="1 2">UAMH 9510</strain>
    </source>
</reference>
<keyword evidence="2" id="KW-1185">Reference proteome</keyword>
<dbReference type="EMBL" id="LGRN01000100">
    <property type="protein sequence ID" value="OJD16611.1"/>
    <property type="molecule type" value="Genomic_DNA"/>
</dbReference>